<dbReference type="Gene3D" id="2.10.260.10">
    <property type="match status" value="1"/>
</dbReference>
<evidence type="ECO:0000313" key="2">
    <source>
        <dbReference type="EMBL" id="MDO6574924.1"/>
    </source>
</evidence>
<proteinExistence type="predicted"/>
<dbReference type="Proteomes" id="UP001170310">
    <property type="component" value="Unassembled WGS sequence"/>
</dbReference>
<comment type="caution">
    <text evidence="2">The sequence shown here is derived from an EMBL/GenBank/DDBJ whole genome shotgun (WGS) entry which is preliminary data.</text>
</comment>
<dbReference type="SMART" id="SM00966">
    <property type="entry name" value="SpoVT_AbrB"/>
    <property type="match status" value="1"/>
</dbReference>
<organism evidence="2 3">
    <name type="scientific">Staphylococcus pasteuri_A</name>
    <dbReference type="NCBI Taxonomy" id="3062664"/>
    <lineage>
        <taxon>Bacteria</taxon>
        <taxon>Bacillati</taxon>
        <taxon>Bacillota</taxon>
        <taxon>Bacilli</taxon>
        <taxon>Bacillales</taxon>
        <taxon>Staphylococcaceae</taxon>
        <taxon>Staphylococcus</taxon>
    </lineage>
</organism>
<name>A0AAW7YRK1_9STAP</name>
<sequence>MTVIHTRKLRKSGNSNILTIPKEVIKALDVVEGQFIAFNVVNGRVVLEAVKTTDDNERDILSIANQISKQYDSAFKDLVNR</sequence>
<dbReference type="AlphaFoldDB" id="A0AAW7YRK1"/>
<evidence type="ECO:0000259" key="1">
    <source>
        <dbReference type="SMART" id="SM00966"/>
    </source>
</evidence>
<dbReference type="InterPro" id="IPR037914">
    <property type="entry name" value="SpoVT-AbrB_sf"/>
</dbReference>
<dbReference type="RefSeq" id="WP_089589938.1">
    <property type="nucleotide sequence ID" value="NZ_JAUOQO010000018.1"/>
</dbReference>
<gene>
    <name evidence="2" type="ORF">Q4528_12375</name>
</gene>
<dbReference type="GO" id="GO:0003677">
    <property type="term" value="F:DNA binding"/>
    <property type="evidence" value="ECO:0007669"/>
    <property type="project" value="UniProtKB-KW"/>
</dbReference>
<dbReference type="SUPFAM" id="SSF89447">
    <property type="entry name" value="AbrB/MazE/MraZ-like"/>
    <property type="match status" value="1"/>
</dbReference>
<protein>
    <submittedName>
        <fullName evidence="2">AbrB/MazE/SpoVT family DNA-binding domain-containing protein</fullName>
    </submittedName>
</protein>
<dbReference type="InterPro" id="IPR007159">
    <property type="entry name" value="SpoVT-AbrB_dom"/>
</dbReference>
<evidence type="ECO:0000313" key="3">
    <source>
        <dbReference type="Proteomes" id="UP001170310"/>
    </source>
</evidence>
<feature type="domain" description="SpoVT-AbrB" evidence="1">
    <location>
        <begin position="10"/>
        <end position="55"/>
    </location>
</feature>
<accession>A0AAW7YRK1</accession>
<keyword evidence="3" id="KW-1185">Reference proteome</keyword>
<keyword evidence="2" id="KW-0238">DNA-binding</keyword>
<dbReference type="Pfam" id="PF04014">
    <property type="entry name" value="MazE_antitoxin"/>
    <property type="match status" value="1"/>
</dbReference>
<reference evidence="2" key="1">
    <citation type="submission" date="2023-07" db="EMBL/GenBank/DDBJ databases">
        <title>Genome content predicts the carbon catabolic preferences of heterotrophic bacteria.</title>
        <authorList>
            <person name="Gralka M."/>
        </authorList>
    </citation>
    <scope>NUCLEOTIDE SEQUENCE</scope>
    <source>
        <strain evidence="2">E2R20</strain>
    </source>
</reference>
<dbReference type="EMBL" id="JAUOQO010000018">
    <property type="protein sequence ID" value="MDO6574924.1"/>
    <property type="molecule type" value="Genomic_DNA"/>
</dbReference>